<name>A0A7K3R9Y6_STRAQ</name>
<evidence type="ECO:0000313" key="2">
    <source>
        <dbReference type="Proteomes" id="UP000470951"/>
    </source>
</evidence>
<dbReference type="EMBL" id="JAAGMS010000141">
    <property type="protein sequence ID" value="NEB98826.1"/>
    <property type="molecule type" value="Genomic_DNA"/>
</dbReference>
<dbReference type="AlphaFoldDB" id="A0A7K3R9Y6"/>
<evidence type="ECO:0000313" key="1">
    <source>
        <dbReference type="EMBL" id="NEB98826.1"/>
    </source>
</evidence>
<comment type="caution">
    <text evidence="1">The sequence shown here is derived from an EMBL/GenBank/DDBJ whole genome shotgun (WGS) entry which is preliminary data.</text>
</comment>
<proteinExistence type="predicted"/>
<organism evidence="1 2">
    <name type="scientific">Streptomyces anulatus</name>
    <name type="common">Streptomyces chrysomallus</name>
    <dbReference type="NCBI Taxonomy" id="1892"/>
    <lineage>
        <taxon>Bacteria</taxon>
        <taxon>Bacillati</taxon>
        <taxon>Actinomycetota</taxon>
        <taxon>Actinomycetes</taxon>
        <taxon>Kitasatosporales</taxon>
        <taxon>Streptomycetaceae</taxon>
        <taxon>Streptomyces</taxon>
    </lineage>
</organism>
<dbReference type="RefSeq" id="WP_164219473.1">
    <property type="nucleotide sequence ID" value="NZ_JAAGMS010000141.1"/>
</dbReference>
<protein>
    <submittedName>
        <fullName evidence="1">Uncharacterized protein</fullName>
    </submittedName>
</protein>
<reference evidence="1 2" key="1">
    <citation type="submission" date="2020-01" db="EMBL/GenBank/DDBJ databases">
        <title>Insect and environment-associated Actinomycetes.</title>
        <authorList>
            <person name="Currrie C."/>
            <person name="Chevrette M."/>
            <person name="Carlson C."/>
            <person name="Stubbendieck R."/>
            <person name="Wendt-Pienkowski E."/>
        </authorList>
    </citation>
    <scope>NUCLEOTIDE SEQUENCE [LARGE SCALE GENOMIC DNA]</scope>
    <source>
        <strain evidence="1 2">SID7903</strain>
    </source>
</reference>
<dbReference type="Proteomes" id="UP000470951">
    <property type="component" value="Unassembled WGS sequence"/>
</dbReference>
<accession>A0A7K3R9Y6</accession>
<gene>
    <name evidence="1" type="ORF">G3I58_12710</name>
</gene>
<sequence length="384" mass="41017">MRSSIAYFNGPVQNGAFTLAERPGKAAGMRIAEALNALLGLAPVPHLWNTVTLAGDVRHRSAADRATVDRQQREKEALVAKYAPGPAPAGGLRTDADHQVACLAREMTTGLLADGTLTVRDLPVRLCTRCGHMAGAGTAGDCRSCGHGSSRAARRSLLVFDRVAYGPILGRDDVHAAGARPPAHLFTIAHHVPRLLVLSRTRDHGVDLAPLGLEGMVLDPRAGLHAAVLAAAREAGAARPVMTLTENAAANVAAYGAPFRQHGPMRLRYVLHGKIPYEAAASDRLYEAHRAQAVKDLFTDWYLPLCAVRERVGISAVRIPALLKFLRRAHLARPTTPPGDLLTDLRHRVAAGDMRWVTDVRALACALSDREDTSGPMGPTRGAP</sequence>